<dbReference type="PANTHER" id="PTHR23308">
    <property type="entry name" value="NUCLEAR INHIBITOR OF PROTEIN PHOSPHATASE-1"/>
    <property type="match status" value="1"/>
</dbReference>
<protein>
    <submittedName>
        <fullName evidence="3">Forkhead-associated (FHA) domain-containing protein</fullName>
    </submittedName>
</protein>
<dbReference type="Gene3D" id="2.60.200.20">
    <property type="match status" value="1"/>
</dbReference>
<sequence>MRFNRLFGLLFTVVFIIILYVIIILALRIMYKDVKNGGNNDAKKKQSGKSIGLVVEEQGQNLALKKGSVIPIRGSITLGRTEDNDLVLQDKYVSSTHAKIYSKDDEYFLEDLKSTNGTILNGVKINGIIQIAVDDQIQIGSLTFKVIG</sequence>
<dbReference type="CDD" id="cd00060">
    <property type="entry name" value="FHA"/>
    <property type="match status" value="1"/>
</dbReference>
<proteinExistence type="predicted"/>
<evidence type="ECO:0000259" key="2">
    <source>
        <dbReference type="PROSITE" id="PS50006"/>
    </source>
</evidence>
<dbReference type="InterPro" id="IPR000253">
    <property type="entry name" value="FHA_dom"/>
</dbReference>
<keyword evidence="1" id="KW-1133">Transmembrane helix</keyword>
<dbReference type="Pfam" id="PF00498">
    <property type="entry name" value="FHA"/>
    <property type="match status" value="1"/>
</dbReference>
<reference evidence="3 4" key="1">
    <citation type="submission" date="2018-06" db="EMBL/GenBank/DDBJ databases">
        <authorList>
            <consortium name="Pathogen Informatics"/>
            <person name="Doyle S."/>
        </authorList>
    </citation>
    <scope>NUCLEOTIDE SEQUENCE [LARGE SCALE GENOMIC DNA]</scope>
    <source>
        <strain evidence="3 4">NCTC9836</strain>
    </source>
</reference>
<dbReference type="OrthoDB" id="9816434at2"/>
<dbReference type="EMBL" id="UFWZ01000001">
    <property type="protein sequence ID" value="SUY45881.1"/>
    <property type="molecule type" value="Genomic_DNA"/>
</dbReference>
<keyword evidence="1" id="KW-0472">Membrane</keyword>
<dbReference type="AlphaFoldDB" id="A0A381J5B8"/>
<dbReference type="InterPro" id="IPR008984">
    <property type="entry name" value="SMAD_FHA_dom_sf"/>
</dbReference>
<feature type="domain" description="FHA" evidence="2">
    <location>
        <begin position="76"/>
        <end position="125"/>
    </location>
</feature>
<feature type="transmembrane region" description="Helical" evidence="1">
    <location>
        <begin position="6"/>
        <end position="27"/>
    </location>
</feature>
<keyword evidence="1" id="KW-0812">Transmembrane</keyword>
<dbReference type="RefSeq" id="WP_115640310.1">
    <property type="nucleotide sequence ID" value="NZ_UFWZ01000001.1"/>
</dbReference>
<accession>A0A381J5B8</accession>
<dbReference type="Proteomes" id="UP000254664">
    <property type="component" value="Unassembled WGS sequence"/>
</dbReference>
<organism evidence="3 4">
    <name type="scientific">Clostridium putrefaciens</name>
    <dbReference type="NCBI Taxonomy" id="99675"/>
    <lineage>
        <taxon>Bacteria</taxon>
        <taxon>Bacillati</taxon>
        <taxon>Bacillota</taxon>
        <taxon>Clostridia</taxon>
        <taxon>Eubacteriales</taxon>
        <taxon>Clostridiaceae</taxon>
        <taxon>Clostridium</taxon>
    </lineage>
</organism>
<evidence type="ECO:0000256" key="1">
    <source>
        <dbReference type="SAM" id="Phobius"/>
    </source>
</evidence>
<dbReference type="SUPFAM" id="SSF49879">
    <property type="entry name" value="SMAD/FHA domain"/>
    <property type="match status" value="1"/>
</dbReference>
<gene>
    <name evidence="3" type="ORF">NCTC9836_00490</name>
</gene>
<dbReference type="SMART" id="SM00240">
    <property type="entry name" value="FHA"/>
    <property type="match status" value="1"/>
</dbReference>
<dbReference type="InterPro" id="IPR050923">
    <property type="entry name" value="Cell_Proc_Reg/RNA_Proc"/>
</dbReference>
<keyword evidence="4" id="KW-1185">Reference proteome</keyword>
<evidence type="ECO:0000313" key="3">
    <source>
        <dbReference type="EMBL" id="SUY45881.1"/>
    </source>
</evidence>
<evidence type="ECO:0000313" key="4">
    <source>
        <dbReference type="Proteomes" id="UP000254664"/>
    </source>
</evidence>
<name>A0A381J5B8_9CLOT</name>
<dbReference type="PROSITE" id="PS50006">
    <property type="entry name" value="FHA_DOMAIN"/>
    <property type="match status" value="1"/>
</dbReference>